<organism evidence="1">
    <name type="scientific">Culex pipiens</name>
    <name type="common">House mosquito</name>
    <dbReference type="NCBI Taxonomy" id="7175"/>
    <lineage>
        <taxon>Eukaryota</taxon>
        <taxon>Metazoa</taxon>
        <taxon>Ecdysozoa</taxon>
        <taxon>Arthropoda</taxon>
        <taxon>Hexapoda</taxon>
        <taxon>Insecta</taxon>
        <taxon>Pterygota</taxon>
        <taxon>Neoptera</taxon>
        <taxon>Endopterygota</taxon>
        <taxon>Diptera</taxon>
        <taxon>Nematocera</taxon>
        <taxon>Culicoidea</taxon>
        <taxon>Culicidae</taxon>
        <taxon>Culicinae</taxon>
        <taxon>Culicini</taxon>
        <taxon>Culex</taxon>
        <taxon>Culex</taxon>
    </lineage>
</organism>
<reference evidence="1" key="1">
    <citation type="submission" date="2021-05" db="EMBL/GenBank/DDBJ databases">
        <authorList>
            <person name="Alioto T."/>
            <person name="Alioto T."/>
            <person name="Gomez Garrido J."/>
        </authorList>
    </citation>
    <scope>NUCLEOTIDE SEQUENCE</scope>
</reference>
<dbReference type="EMBL" id="HBUE01070263">
    <property type="protein sequence ID" value="CAG6472335.1"/>
    <property type="molecule type" value="Transcribed_RNA"/>
</dbReference>
<evidence type="ECO:0000313" key="1">
    <source>
        <dbReference type="EMBL" id="CAG6472335.1"/>
    </source>
</evidence>
<accession>A0A8D8FIQ6</accession>
<dbReference type="AlphaFoldDB" id="A0A8D8FIQ6"/>
<sequence length="151" mass="17169">MRVDMAAQEVTAEVEHRLARNRSDLALLTSHNLAKCHMEDSSLDSCHSLIPKQVSVRLASFLSSLGDSFRVDSVDREAVPRRDHFPKPDMAVQARALRPVRRRSRRAEVTRVRRDRRPVRSLFRRVGAMVVQTSGRVRVPVPNPARVSKVI</sequence>
<proteinExistence type="predicted"/>
<protein>
    <submittedName>
        <fullName evidence="1">(northern house mosquito) hypothetical protein</fullName>
    </submittedName>
</protein>
<name>A0A8D8FIQ6_CULPI</name>